<evidence type="ECO:0000259" key="6">
    <source>
        <dbReference type="Pfam" id="PF04542"/>
    </source>
</evidence>
<protein>
    <submittedName>
        <fullName evidence="8">RNA polymerase sigma-70 factor, ECF subfamily</fullName>
    </submittedName>
</protein>
<evidence type="ECO:0000256" key="2">
    <source>
        <dbReference type="ARBA" id="ARBA00023015"/>
    </source>
</evidence>
<dbReference type="Gene3D" id="1.10.10.10">
    <property type="entry name" value="Winged helix-like DNA-binding domain superfamily/Winged helix DNA-binding domain"/>
    <property type="match status" value="1"/>
</dbReference>
<dbReference type="GO" id="GO:0016987">
    <property type="term" value="F:sigma factor activity"/>
    <property type="evidence" value="ECO:0007669"/>
    <property type="project" value="UniProtKB-KW"/>
</dbReference>
<gene>
    <name evidence="8" type="ORF">SAMN05444167_2910</name>
</gene>
<reference evidence="8 9" key="1">
    <citation type="submission" date="2016-10" db="EMBL/GenBank/DDBJ databases">
        <authorList>
            <person name="de Groot N.N."/>
        </authorList>
    </citation>
    <scope>NUCLEOTIDE SEQUENCE [LARGE SCALE GENOMIC DNA]</scope>
    <source>
        <strain evidence="8 9">GAS232</strain>
    </source>
</reference>
<dbReference type="AlphaFoldDB" id="A0A1G7MUY4"/>
<comment type="similarity">
    <text evidence="1">Belongs to the sigma-70 factor family. ECF subfamily.</text>
</comment>
<keyword evidence="4" id="KW-0238">DNA-binding</keyword>
<dbReference type="SUPFAM" id="SSF88659">
    <property type="entry name" value="Sigma3 and sigma4 domains of RNA polymerase sigma factors"/>
    <property type="match status" value="1"/>
</dbReference>
<dbReference type="NCBIfam" id="TIGR02937">
    <property type="entry name" value="sigma70-ECF"/>
    <property type="match status" value="1"/>
</dbReference>
<dbReference type="InterPro" id="IPR013324">
    <property type="entry name" value="RNA_pol_sigma_r3/r4-like"/>
</dbReference>
<dbReference type="InterPro" id="IPR013325">
    <property type="entry name" value="RNA_pol_sigma_r2"/>
</dbReference>
<dbReference type="InterPro" id="IPR014284">
    <property type="entry name" value="RNA_pol_sigma-70_dom"/>
</dbReference>
<keyword evidence="2" id="KW-0805">Transcription regulation</keyword>
<dbReference type="InterPro" id="IPR013249">
    <property type="entry name" value="RNA_pol_sigma70_r4_t2"/>
</dbReference>
<dbReference type="RefSeq" id="WP_083345781.1">
    <property type="nucleotide sequence ID" value="NZ_LT629690.1"/>
</dbReference>
<dbReference type="GO" id="GO:0006352">
    <property type="term" value="P:DNA-templated transcription initiation"/>
    <property type="evidence" value="ECO:0007669"/>
    <property type="project" value="InterPro"/>
</dbReference>
<dbReference type="SUPFAM" id="SSF88946">
    <property type="entry name" value="Sigma2 domain of RNA polymerase sigma factors"/>
    <property type="match status" value="1"/>
</dbReference>
<dbReference type="InterPro" id="IPR036388">
    <property type="entry name" value="WH-like_DNA-bd_sf"/>
</dbReference>
<evidence type="ECO:0000256" key="1">
    <source>
        <dbReference type="ARBA" id="ARBA00010641"/>
    </source>
</evidence>
<dbReference type="EMBL" id="LT629690">
    <property type="protein sequence ID" value="SDF65554.1"/>
    <property type="molecule type" value="Genomic_DNA"/>
</dbReference>
<name>A0A1G7MUY4_9BACT</name>
<dbReference type="Gene3D" id="1.10.1740.10">
    <property type="match status" value="1"/>
</dbReference>
<keyword evidence="5" id="KW-0804">Transcription</keyword>
<dbReference type="CDD" id="cd06171">
    <property type="entry name" value="Sigma70_r4"/>
    <property type="match status" value="1"/>
</dbReference>
<dbReference type="Pfam" id="PF04542">
    <property type="entry name" value="Sigma70_r2"/>
    <property type="match status" value="1"/>
</dbReference>
<feature type="domain" description="RNA polymerase sigma factor 70 region 4 type 2" evidence="7">
    <location>
        <begin position="141"/>
        <end position="187"/>
    </location>
</feature>
<proteinExistence type="inferred from homology"/>
<dbReference type="Proteomes" id="UP000182427">
    <property type="component" value="Chromosome I"/>
</dbReference>
<evidence type="ECO:0000313" key="9">
    <source>
        <dbReference type="Proteomes" id="UP000182427"/>
    </source>
</evidence>
<keyword evidence="3" id="KW-0731">Sigma factor</keyword>
<dbReference type="Pfam" id="PF08281">
    <property type="entry name" value="Sigma70_r4_2"/>
    <property type="match status" value="1"/>
</dbReference>
<evidence type="ECO:0000256" key="4">
    <source>
        <dbReference type="ARBA" id="ARBA00023125"/>
    </source>
</evidence>
<dbReference type="GO" id="GO:0003677">
    <property type="term" value="F:DNA binding"/>
    <property type="evidence" value="ECO:0007669"/>
    <property type="project" value="UniProtKB-KW"/>
</dbReference>
<evidence type="ECO:0000256" key="3">
    <source>
        <dbReference type="ARBA" id="ARBA00023082"/>
    </source>
</evidence>
<organism evidence="8 9">
    <name type="scientific">Terriglobus roseus</name>
    <dbReference type="NCBI Taxonomy" id="392734"/>
    <lineage>
        <taxon>Bacteria</taxon>
        <taxon>Pseudomonadati</taxon>
        <taxon>Acidobacteriota</taxon>
        <taxon>Terriglobia</taxon>
        <taxon>Terriglobales</taxon>
        <taxon>Acidobacteriaceae</taxon>
        <taxon>Terriglobus</taxon>
    </lineage>
</organism>
<dbReference type="InterPro" id="IPR007627">
    <property type="entry name" value="RNA_pol_sigma70_r2"/>
</dbReference>
<dbReference type="InterPro" id="IPR039425">
    <property type="entry name" value="RNA_pol_sigma-70-like"/>
</dbReference>
<dbReference type="OrthoDB" id="9795666at2"/>
<dbReference type="PANTHER" id="PTHR43133">
    <property type="entry name" value="RNA POLYMERASE ECF-TYPE SIGMA FACTO"/>
    <property type="match status" value="1"/>
</dbReference>
<sequence length="211" mass="24439">MALTETALSPAEILSERRRIAAGLRRQDPDLLQELIDRYKHRLMRYLCSLTGRTDLAEDLFQETWIRVLERGHQYDDRGDFDAWLFTVARNRALDHFRRRSTVSLDEMMHPDDEGSTAFDPPAADLSPLEAFRLAEQSCLLHATMDRLQPIHREVLQMHFYEDLTMREIAEKTGIHMPTVKSRLYRAIGFFEQFLREALTGGGAPVTIALH</sequence>
<dbReference type="PANTHER" id="PTHR43133:SF8">
    <property type="entry name" value="RNA POLYMERASE SIGMA FACTOR HI_1459-RELATED"/>
    <property type="match status" value="1"/>
</dbReference>
<feature type="domain" description="RNA polymerase sigma-70 region 2" evidence="6">
    <location>
        <begin position="35"/>
        <end position="101"/>
    </location>
</feature>
<evidence type="ECO:0000313" key="8">
    <source>
        <dbReference type="EMBL" id="SDF65554.1"/>
    </source>
</evidence>
<accession>A0A1G7MUY4</accession>
<evidence type="ECO:0000256" key="5">
    <source>
        <dbReference type="ARBA" id="ARBA00023163"/>
    </source>
</evidence>
<keyword evidence="9" id="KW-1185">Reference proteome</keyword>
<evidence type="ECO:0000259" key="7">
    <source>
        <dbReference type="Pfam" id="PF08281"/>
    </source>
</evidence>